<dbReference type="EMBL" id="PSNW01000001">
    <property type="protein sequence ID" value="PPE75467.1"/>
    <property type="molecule type" value="Genomic_DNA"/>
</dbReference>
<reference evidence="1 2" key="1">
    <citation type="submission" date="2018-02" db="EMBL/GenBank/DDBJ databases">
        <title>Genome sequencing of Solimonas sp. HR-BB.</title>
        <authorList>
            <person name="Lee Y."/>
            <person name="Jeon C.O."/>
        </authorList>
    </citation>
    <scope>NUCLEOTIDE SEQUENCE [LARGE SCALE GENOMIC DNA]</scope>
    <source>
        <strain evidence="1 2">HR-BB</strain>
    </source>
</reference>
<comment type="caution">
    <text evidence="1">The sequence shown here is derived from an EMBL/GenBank/DDBJ whole genome shotgun (WGS) entry which is preliminary data.</text>
</comment>
<name>A0A2S5TKI0_9GAMM</name>
<gene>
    <name evidence="1" type="ORF">C3942_00805</name>
</gene>
<evidence type="ECO:0000313" key="1">
    <source>
        <dbReference type="EMBL" id="PPE75467.1"/>
    </source>
</evidence>
<protein>
    <submittedName>
        <fullName evidence="1">Uncharacterized protein</fullName>
    </submittedName>
</protein>
<organism evidence="1 2">
    <name type="scientific">Solimonas fluminis</name>
    <dbReference type="NCBI Taxonomy" id="2086571"/>
    <lineage>
        <taxon>Bacteria</taxon>
        <taxon>Pseudomonadati</taxon>
        <taxon>Pseudomonadota</taxon>
        <taxon>Gammaproteobacteria</taxon>
        <taxon>Nevskiales</taxon>
        <taxon>Nevskiaceae</taxon>
        <taxon>Solimonas</taxon>
    </lineage>
</organism>
<evidence type="ECO:0000313" key="2">
    <source>
        <dbReference type="Proteomes" id="UP000238220"/>
    </source>
</evidence>
<sequence>MIVKRIAGATRVLGAPADWKDDGSCVGLPVRDVATPEGPFMVSAWEPTPEELAALARGETLKLWIRGTSHPVVAVSVGDIQE</sequence>
<proteinExistence type="predicted"/>
<accession>A0A2S5TKI0</accession>
<keyword evidence="2" id="KW-1185">Reference proteome</keyword>
<dbReference type="Proteomes" id="UP000238220">
    <property type="component" value="Unassembled WGS sequence"/>
</dbReference>
<dbReference type="OrthoDB" id="7067203at2"/>
<dbReference type="RefSeq" id="WP_104228433.1">
    <property type="nucleotide sequence ID" value="NZ_PSNW01000001.1"/>
</dbReference>
<dbReference type="AlphaFoldDB" id="A0A2S5TKI0"/>